<dbReference type="EMBL" id="CM042027">
    <property type="protein sequence ID" value="KAI3801959.1"/>
    <property type="molecule type" value="Genomic_DNA"/>
</dbReference>
<evidence type="ECO:0000313" key="2">
    <source>
        <dbReference type="Proteomes" id="UP001056120"/>
    </source>
</evidence>
<keyword evidence="2" id="KW-1185">Reference proteome</keyword>
<reference evidence="2" key="1">
    <citation type="journal article" date="2022" name="Mol. Ecol. Resour.">
        <title>The genomes of chicory, endive, great burdock and yacon provide insights into Asteraceae palaeo-polyploidization history and plant inulin production.</title>
        <authorList>
            <person name="Fan W."/>
            <person name="Wang S."/>
            <person name="Wang H."/>
            <person name="Wang A."/>
            <person name="Jiang F."/>
            <person name="Liu H."/>
            <person name="Zhao H."/>
            <person name="Xu D."/>
            <person name="Zhang Y."/>
        </authorList>
    </citation>
    <scope>NUCLEOTIDE SEQUENCE [LARGE SCALE GENOMIC DNA]</scope>
    <source>
        <strain evidence="2">cv. Yunnan</strain>
    </source>
</reference>
<accession>A0ACB9I1Q8</accession>
<sequence length="201" mass="22790">MASSSRNSDLMSLMHNDVHEFVSDQHLIQSPTHVYAHNLPDYVVIDVDPATNVNNLQDYPNAFPDSQSGYIPHFSHPRSNSKDNEGDLHQLSPNTIDLDENSDHDSRNCKKKNKMHADDVDEVNTGNNMAEAALLCDFISALRTPSSQQDDEPSFHGESSSTFMTWDSHNPWEDEISQDSNYSPFDDEFSQEEINTLNIYK</sequence>
<protein>
    <submittedName>
        <fullName evidence="1">Uncharacterized protein</fullName>
    </submittedName>
</protein>
<organism evidence="1 2">
    <name type="scientific">Smallanthus sonchifolius</name>
    <dbReference type="NCBI Taxonomy" id="185202"/>
    <lineage>
        <taxon>Eukaryota</taxon>
        <taxon>Viridiplantae</taxon>
        <taxon>Streptophyta</taxon>
        <taxon>Embryophyta</taxon>
        <taxon>Tracheophyta</taxon>
        <taxon>Spermatophyta</taxon>
        <taxon>Magnoliopsida</taxon>
        <taxon>eudicotyledons</taxon>
        <taxon>Gunneridae</taxon>
        <taxon>Pentapetalae</taxon>
        <taxon>asterids</taxon>
        <taxon>campanulids</taxon>
        <taxon>Asterales</taxon>
        <taxon>Asteraceae</taxon>
        <taxon>Asteroideae</taxon>
        <taxon>Heliantheae alliance</taxon>
        <taxon>Millerieae</taxon>
        <taxon>Smallanthus</taxon>
    </lineage>
</organism>
<name>A0ACB9I1Q8_9ASTR</name>
<gene>
    <name evidence="1" type="ORF">L1987_30079</name>
</gene>
<evidence type="ECO:0000313" key="1">
    <source>
        <dbReference type="EMBL" id="KAI3801959.1"/>
    </source>
</evidence>
<comment type="caution">
    <text evidence="1">The sequence shown here is derived from an EMBL/GenBank/DDBJ whole genome shotgun (WGS) entry which is preliminary data.</text>
</comment>
<proteinExistence type="predicted"/>
<dbReference type="Proteomes" id="UP001056120">
    <property type="component" value="Linkage Group LG10"/>
</dbReference>
<reference evidence="1 2" key="2">
    <citation type="journal article" date="2022" name="Mol. Ecol. Resour.">
        <title>The genomes of chicory, endive, great burdock and yacon provide insights into Asteraceae paleo-polyploidization history and plant inulin production.</title>
        <authorList>
            <person name="Fan W."/>
            <person name="Wang S."/>
            <person name="Wang H."/>
            <person name="Wang A."/>
            <person name="Jiang F."/>
            <person name="Liu H."/>
            <person name="Zhao H."/>
            <person name="Xu D."/>
            <person name="Zhang Y."/>
        </authorList>
    </citation>
    <scope>NUCLEOTIDE SEQUENCE [LARGE SCALE GENOMIC DNA]</scope>
    <source>
        <strain evidence="2">cv. Yunnan</strain>
        <tissue evidence="1">Leaves</tissue>
    </source>
</reference>